<keyword evidence="1" id="KW-0812">Transmembrane</keyword>
<keyword evidence="1" id="KW-1133">Transmembrane helix</keyword>
<reference evidence="3 4" key="1">
    <citation type="journal article" date="2023" name="Plants (Basel)">
        <title>Bridging the Gap: Combining Genomics and Transcriptomics Approaches to Understand Stylosanthes scabra, an Orphan Legume from the Brazilian Caatinga.</title>
        <authorList>
            <person name="Ferreira-Neto J.R.C."/>
            <person name="da Silva M.D."/>
            <person name="Binneck E."/>
            <person name="de Melo N.F."/>
            <person name="da Silva R.H."/>
            <person name="de Melo A.L.T.M."/>
            <person name="Pandolfi V."/>
            <person name="Bustamante F.O."/>
            <person name="Brasileiro-Vidal A.C."/>
            <person name="Benko-Iseppon A.M."/>
        </authorList>
    </citation>
    <scope>NUCLEOTIDE SEQUENCE [LARGE SCALE GENOMIC DNA]</scope>
    <source>
        <tissue evidence="3">Leaves</tissue>
    </source>
</reference>
<protein>
    <recommendedName>
        <fullName evidence="2">PGG domain-containing protein</fullName>
    </recommendedName>
</protein>
<evidence type="ECO:0000259" key="2">
    <source>
        <dbReference type="Pfam" id="PF13962"/>
    </source>
</evidence>
<dbReference type="Proteomes" id="UP001341840">
    <property type="component" value="Unassembled WGS sequence"/>
</dbReference>
<sequence>MEERNIYMVVAALIITAIYQTVLNPPGGFFQAAYSGGGGGGGGNEKEELNGRAWWWWHNHTQLQSSITLDPELRLTHRLWLLEAYHFLFDSIPHSRYGFRISLPLEDDLAQVRVKLIILSVEAKVIATTTLFLSVMNPKFMLFE</sequence>
<evidence type="ECO:0000256" key="1">
    <source>
        <dbReference type="SAM" id="Phobius"/>
    </source>
</evidence>
<feature type="transmembrane region" description="Helical" evidence="1">
    <location>
        <begin position="6"/>
        <end position="23"/>
    </location>
</feature>
<evidence type="ECO:0000313" key="4">
    <source>
        <dbReference type="Proteomes" id="UP001341840"/>
    </source>
</evidence>
<accession>A0ABU6UAH6</accession>
<dbReference type="Pfam" id="PF13962">
    <property type="entry name" value="PGG"/>
    <property type="match status" value="1"/>
</dbReference>
<keyword evidence="4" id="KW-1185">Reference proteome</keyword>
<proteinExistence type="predicted"/>
<name>A0ABU6UAH6_9FABA</name>
<dbReference type="EMBL" id="JASCZI010120960">
    <property type="protein sequence ID" value="MED6158237.1"/>
    <property type="molecule type" value="Genomic_DNA"/>
</dbReference>
<organism evidence="3 4">
    <name type="scientific">Stylosanthes scabra</name>
    <dbReference type="NCBI Taxonomy" id="79078"/>
    <lineage>
        <taxon>Eukaryota</taxon>
        <taxon>Viridiplantae</taxon>
        <taxon>Streptophyta</taxon>
        <taxon>Embryophyta</taxon>
        <taxon>Tracheophyta</taxon>
        <taxon>Spermatophyta</taxon>
        <taxon>Magnoliopsida</taxon>
        <taxon>eudicotyledons</taxon>
        <taxon>Gunneridae</taxon>
        <taxon>Pentapetalae</taxon>
        <taxon>rosids</taxon>
        <taxon>fabids</taxon>
        <taxon>Fabales</taxon>
        <taxon>Fabaceae</taxon>
        <taxon>Papilionoideae</taxon>
        <taxon>50 kb inversion clade</taxon>
        <taxon>dalbergioids sensu lato</taxon>
        <taxon>Dalbergieae</taxon>
        <taxon>Pterocarpus clade</taxon>
        <taxon>Stylosanthes</taxon>
    </lineage>
</organism>
<comment type="caution">
    <text evidence="3">The sequence shown here is derived from an EMBL/GenBank/DDBJ whole genome shotgun (WGS) entry which is preliminary data.</text>
</comment>
<dbReference type="InterPro" id="IPR026961">
    <property type="entry name" value="PGG_dom"/>
</dbReference>
<evidence type="ECO:0000313" key="3">
    <source>
        <dbReference type="EMBL" id="MED6158237.1"/>
    </source>
</evidence>
<keyword evidence="1" id="KW-0472">Membrane</keyword>
<gene>
    <name evidence="3" type="ORF">PIB30_030984</name>
</gene>
<feature type="domain" description="PGG" evidence="2">
    <location>
        <begin position="2"/>
        <end position="33"/>
    </location>
</feature>